<name>A0A182WJR6_9DIPT</name>
<feature type="domain" description="Phosphoacetylglucosamine mutase AMG1" evidence="18">
    <location>
        <begin position="235"/>
        <end position="340"/>
    </location>
</feature>
<evidence type="ECO:0000256" key="8">
    <source>
        <dbReference type="ARBA" id="ARBA00022842"/>
    </source>
</evidence>
<dbReference type="InterPro" id="IPR036900">
    <property type="entry name" value="A-D-PHexomutase_C_sf"/>
</dbReference>
<comment type="pathway">
    <text evidence="3">Nucleotide-sugar biosynthesis; UDP-N-acetyl-alpha-D-glucosamine biosynthesis; N-acetyl-alpha-D-glucosamine 1-phosphate from alpha-D-glucosamine 6-phosphate (route I): step 2/2.</text>
</comment>
<dbReference type="CDD" id="cd03086">
    <property type="entry name" value="PGM3"/>
    <property type="match status" value="1"/>
</dbReference>
<dbReference type="InterPro" id="IPR049022">
    <property type="entry name" value="AMG1_III"/>
</dbReference>
<dbReference type="Pfam" id="PF00408">
    <property type="entry name" value="PGM_PMM_IV"/>
    <property type="match status" value="1"/>
</dbReference>
<dbReference type="GO" id="GO:0006048">
    <property type="term" value="P:UDP-N-acetylglucosamine biosynthetic process"/>
    <property type="evidence" value="ECO:0007669"/>
    <property type="project" value="UniProtKB-UniPathway"/>
</dbReference>
<evidence type="ECO:0000256" key="3">
    <source>
        <dbReference type="ARBA" id="ARBA00004865"/>
    </source>
</evidence>
<dbReference type="STRING" id="112268.A0A182WJR6"/>
<feature type="domain" description="Alpha-D-phosphohexomutase alpha/beta/alpha" evidence="14">
    <location>
        <begin position="112"/>
        <end position="146"/>
    </location>
</feature>
<dbReference type="InterPro" id="IPR005844">
    <property type="entry name" value="A-D-PHexomutase_a/b/a-I"/>
</dbReference>
<evidence type="ECO:0000313" key="20">
    <source>
        <dbReference type="Proteomes" id="UP000075920"/>
    </source>
</evidence>
<dbReference type="Gene3D" id="3.40.120.10">
    <property type="entry name" value="Alpha-D-Glucose-1,6-Bisphosphate, subunit A, domain 3"/>
    <property type="match status" value="3"/>
</dbReference>
<dbReference type="UniPathway" id="UPA00113">
    <property type="reaction ID" value="UER00530"/>
</dbReference>
<evidence type="ECO:0000313" key="19">
    <source>
        <dbReference type="EnsemblMetazoa" id="AMIN010620-PA"/>
    </source>
</evidence>
<evidence type="ECO:0000256" key="11">
    <source>
        <dbReference type="ARBA" id="ARBA00031926"/>
    </source>
</evidence>
<comment type="catalytic activity">
    <reaction evidence="1">
        <text>N-acetyl-alpha-D-glucosamine 1-phosphate = N-acetyl-D-glucosamine 6-phosphate</text>
        <dbReference type="Rhea" id="RHEA:23804"/>
        <dbReference type="ChEBI" id="CHEBI:57513"/>
        <dbReference type="ChEBI" id="CHEBI:57776"/>
        <dbReference type="EC" id="5.4.2.3"/>
    </reaction>
</comment>
<dbReference type="InterPro" id="IPR016657">
    <property type="entry name" value="PAGM"/>
</dbReference>
<keyword evidence="9" id="KW-0413">Isomerase</keyword>
<dbReference type="GO" id="GO:0000287">
    <property type="term" value="F:magnesium ion binding"/>
    <property type="evidence" value="ECO:0007669"/>
    <property type="project" value="InterPro"/>
</dbReference>
<comment type="similarity">
    <text evidence="4">Belongs to the phosphohexose mutase family.</text>
</comment>
<comment type="cofactor">
    <cofactor evidence="2">
        <name>Mg(2+)</name>
        <dbReference type="ChEBI" id="CHEBI:18420"/>
    </cofactor>
</comment>
<dbReference type="Pfam" id="PF14737">
    <property type="entry name" value="DUF4470"/>
    <property type="match status" value="1"/>
</dbReference>
<evidence type="ECO:0000256" key="12">
    <source>
        <dbReference type="ARBA" id="ARBA00032065"/>
    </source>
</evidence>
<evidence type="ECO:0000259" key="15">
    <source>
        <dbReference type="Pfam" id="PF14737"/>
    </source>
</evidence>
<dbReference type="AlphaFoldDB" id="A0A182WJR6"/>
<dbReference type="GO" id="GO:0120293">
    <property type="term" value="C:dynein axonemal particle"/>
    <property type="evidence" value="ECO:0007669"/>
    <property type="project" value="UniProtKB-SubCell"/>
</dbReference>
<dbReference type="EnsemblMetazoa" id="AMIN010620-RA">
    <property type="protein sequence ID" value="AMIN010620-PA"/>
    <property type="gene ID" value="AMIN010620"/>
</dbReference>
<keyword evidence="6" id="KW-0597">Phosphoprotein</keyword>
<dbReference type="Pfam" id="PF02878">
    <property type="entry name" value="PGM_PMM_I"/>
    <property type="match status" value="2"/>
</dbReference>
<reference evidence="20" key="1">
    <citation type="submission" date="2013-03" db="EMBL/GenBank/DDBJ databases">
        <title>The Genome Sequence of Anopheles minimus MINIMUS1.</title>
        <authorList>
            <consortium name="The Broad Institute Genomics Platform"/>
            <person name="Neafsey D.E."/>
            <person name="Walton C."/>
            <person name="Walker B."/>
            <person name="Young S.K."/>
            <person name="Zeng Q."/>
            <person name="Gargeya S."/>
            <person name="Fitzgerald M."/>
            <person name="Haas B."/>
            <person name="Abouelleil A."/>
            <person name="Allen A.W."/>
            <person name="Alvarado L."/>
            <person name="Arachchi H.M."/>
            <person name="Berlin A.M."/>
            <person name="Chapman S.B."/>
            <person name="Gainer-Dewar J."/>
            <person name="Goldberg J."/>
            <person name="Griggs A."/>
            <person name="Gujja S."/>
            <person name="Hansen M."/>
            <person name="Howarth C."/>
            <person name="Imamovic A."/>
            <person name="Ireland A."/>
            <person name="Larimer J."/>
            <person name="McCowan C."/>
            <person name="Murphy C."/>
            <person name="Pearson M."/>
            <person name="Poon T.W."/>
            <person name="Priest M."/>
            <person name="Roberts A."/>
            <person name="Saif S."/>
            <person name="Shea T."/>
            <person name="Sisk P."/>
            <person name="Sykes S."/>
            <person name="Wortman J."/>
            <person name="Nusbaum C."/>
            <person name="Birren B."/>
        </authorList>
    </citation>
    <scope>NUCLEOTIDE SEQUENCE [LARGE SCALE GENOMIC DNA]</scope>
    <source>
        <strain evidence="20">MINIMUS1</strain>
    </source>
</reference>
<evidence type="ECO:0000256" key="10">
    <source>
        <dbReference type="ARBA" id="ARBA00024190"/>
    </source>
</evidence>
<dbReference type="InterPro" id="IPR049023">
    <property type="entry name" value="AMG1_II"/>
</dbReference>
<dbReference type="EC" id="5.4.2.3" evidence="5"/>
<keyword evidence="8" id="KW-0460">Magnesium</keyword>
<dbReference type="InterPro" id="IPR016055">
    <property type="entry name" value="A-D-PHexomutase_a/b/a-I/II/III"/>
</dbReference>
<protein>
    <recommendedName>
        <fullName evidence="5">phosphoacetylglucosamine mutase</fullName>
        <ecNumber evidence="5">5.4.2.3</ecNumber>
    </recommendedName>
    <alternativeName>
        <fullName evidence="12">Acetylglucosamine phosphomutase</fullName>
    </alternativeName>
    <alternativeName>
        <fullName evidence="11">N-acetylglucosamine-phosphate mutase</fullName>
    </alternativeName>
</protein>
<feature type="domain" description="Phosphoacetylglucosamine mutase AMG1" evidence="17">
    <location>
        <begin position="354"/>
        <end position="494"/>
    </location>
</feature>
<dbReference type="SUPFAM" id="SSF55957">
    <property type="entry name" value="Phosphoglucomutase, C-terminal domain"/>
    <property type="match status" value="1"/>
</dbReference>
<evidence type="ECO:0000256" key="9">
    <source>
        <dbReference type="ARBA" id="ARBA00023235"/>
    </source>
</evidence>
<dbReference type="PROSITE" id="PS00710">
    <property type="entry name" value="PGM_PMM"/>
    <property type="match status" value="1"/>
</dbReference>
<evidence type="ECO:0000259" key="13">
    <source>
        <dbReference type="Pfam" id="PF00408"/>
    </source>
</evidence>
<dbReference type="GO" id="GO:0005975">
    <property type="term" value="P:carbohydrate metabolic process"/>
    <property type="evidence" value="ECO:0007669"/>
    <property type="project" value="InterPro"/>
</dbReference>
<dbReference type="PANTHER" id="PTHR45955">
    <property type="entry name" value="PHOSPHOACETYLGLUCOSAMINE MUTASE"/>
    <property type="match status" value="1"/>
</dbReference>
<evidence type="ECO:0000256" key="4">
    <source>
        <dbReference type="ARBA" id="ARBA00010231"/>
    </source>
</evidence>
<evidence type="ECO:0000259" key="17">
    <source>
        <dbReference type="Pfam" id="PF21404"/>
    </source>
</evidence>
<comment type="subcellular location">
    <subcellularLocation>
        <location evidence="10">Dynein axonemal particle</location>
    </subcellularLocation>
</comment>
<dbReference type="InterPro" id="IPR027974">
    <property type="entry name" value="DUF4470"/>
</dbReference>
<dbReference type="PANTHER" id="PTHR45955:SF1">
    <property type="entry name" value="PHOSPHOACETYLGLUCOSAMINE MUTASE"/>
    <property type="match status" value="1"/>
</dbReference>
<evidence type="ECO:0000256" key="1">
    <source>
        <dbReference type="ARBA" id="ARBA00000558"/>
    </source>
</evidence>
<evidence type="ECO:0000259" key="18">
    <source>
        <dbReference type="Pfam" id="PF21405"/>
    </source>
</evidence>
<feature type="domain" description="DUF4470" evidence="15">
    <location>
        <begin position="610"/>
        <end position="712"/>
    </location>
</feature>
<evidence type="ECO:0000256" key="2">
    <source>
        <dbReference type="ARBA" id="ARBA00001946"/>
    </source>
</evidence>
<keyword evidence="7" id="KW-0479">Metal-binding</keyword>
<dbReference type="InterPro" id="IPR028235">
    <property type="entry name" value="DNAAF3_C"/>
</dbReference>
<dbReference type="Pfam" id="PF21404">
    <property type="entry name" value="AMG1_III"/>
    <property type="match status" value="1"/>
</dbReference>
<dbReference type="GO" id="GO:0004610">
    <property type="term" value="F:phosphoacetylglucosamine mutase activity"/>
    <property type="evidence" value="ECO:0007669"/>
    <property type="project" value="UniProtKB-EC"/>
</dbReference>
<dbReference type="VEuPathDB" id="VectorBase:AMIN010620"/>
<feature type="domain" description="Dynein assembly factor 3 C-terminal" evidence="16">
    <location>
        <begin position="744"/>
        <end position="1042"/>
    </location>
</feature>
<organism evidence="19 20">
    <name type="scientific">Anopheles minimus</name>
    <dbReference type="NCBI Taxonomy" id="112268"/>
    <lineage>
        <taxon>Eukaryota</taxon>
        <taxon>Metazoa</taxon>
        <taxon>Ecdysozoa</taxon>
        <taxon>Arthropoda</taxon>
        <taxon>Hexapoda</taxon>
        <taxon>Insecta</taxon>
        <taxon>Pterygota</taxon>
        <taxon>Neoptera</taxon>
        <taxon>Endopterygota</taxon>
        <taxon>Diptera</taxon>
        <taxon>Nematocera</taxon>
        <taxon>Culicoidea</taxon>
        <taxon>Culicidae</taxon>
        <taxon>Anophelinae</taxon>
        <taxon>Anopheles</taxon>
    </lineage>
</organism>
<reference evidence="19" key="2">
    <citation type="submission" date="2020-05" db="UniProtKB">
        <authorList>
            <consortium name="EnsemblMetazoa"/>
        </authorList>
    </citation>
    <scope>IDENTIFICATION</scope>
    <source>
        <strain evidence="19">MINIMUS1</strain>
    </source>
</reference>
<evidence type="ECO:0000256" key="5">
    <source>
        <dbReference type="ARBA" id="ARBA00012731"/>
    </source>
</evidence>
<feature type="domain" description="Alpha-D-phosphohexomutase alpha/beta/alpha" evidence="14">
    <location>
        <begin position="175"/>
        <end position="226"/>
    </location>
</feature>
<sequence length="1062" mass="119947">MTLKEFEHFSVLVAVKYELLCAPSKSVVFFTVNLLAVFASVRRSKHSFIRRIMSVNLRSVFAFAKEYHQKKESQKDIQYGTAGFRSHADNLDYVMYRMGVLAALRSRAKASQAIGVMITASHNPEHDNGVKLIDPLGEMLEQRWEKLATDLVNVPDNELEAQVAKICEDEQIDNNEPAKVFVGMDTRYHSPQLSGAVVNGILALKGTVINFGIVTTPMLHYFVTCTNTQNAYGLPTEEGYMNKLITAFKALRGESCVQGNYRNQLFYDGANGVGSLKMLGFIKKLNGALDVKVFNSNGKINFKCGADFVKTNHRVPEGLPEEALASGRCCSVDGDADRVVYYFTDDEGVFHLLDGDRIATLLAGYLKDLIGQCGVQLEMGLVQTAYANGASTDYIVNQMKIPVSCTRTGVKHLHHKALEYDIGVYFEANGHGTIIYSDKAKQAIQVASRDETRTDEQRKTAARLLQFVNLTNETVGDAISDMLLVETVLHAKGWNLVDWLASYTDLPNVLEKVNLADRNVITVTDADRVVVSPEGLQDSIDEIVLKFPKGRSFVRPSGTEDIVRVYAEADTRANATQLAFEVANLVFDRAGGIGSRPVKMELFRSGIAMFWGFCEGLNFVQEYKKILPDDEPLPERLDILLFGSGDPRHILAIAAQLFLHPELKVNVYLAEGCIELLARHMVLLAIAFEDPQLLSVKGKTHLFLDIYGNNLIRPFSSAYLSSKAKELTNVITDQEYGLQQAPIFNYEALRYKERDQLENVFRFWTNAPEHVFNIARYWEDRLRAQLGVRYDHRHGAFDWDLQMRLRENGAKQVCPQEYKHWRETGIAFTFPEYEQSDPNKTFAVGLVRNGKGFLHRGSVGDNMTGPYIAFGQKCAEEKLSHSKHGVNDFRSTDVSERNVLQIMYEIQERHPYCFNPKDIHQFGSHQLDTGKNLNKHDARTELLEAVHYNKPLLGCDNLTVHFLSVEDVLRMHELDRFAAKFDMVFVASNYFDLLKDGFNSVWKDNCLLCFETRQLTVFSKKEIKEHNDKIKAYAQKQSLAAVTNFSINKTHSVLCYKQISNK</sequence>
<dbReference type="Pfam" id="PF14740">
    <property type="entry name" value="DUF4471"/>
    <property type="match status" value="1"/>
</dbReference>
<evidence type="ECO:0000259" key="16">
    <source>
        <dbReference type="Pfam" id="PF14740"/>
    </source>
</evidence>
<evidence type="ECO:0000256" key="6">
    <source>
        <dbReference type="ARBA" id="ARBA00022553"/>
    </source>
</evidence>
<dbReference type="Gene3D" id="3.30.310.50">
    <property type="entry name" value="Alpha-D-phosphohexomutase, C-terminal domain"/>
    <property type="match status" value="1"/>
</dbReference>
<feature type="domain" description="Alpha-D-phosphohexomutase C-terminal" evidence="13">
    <location>
        <begin position="523"/>
        <end position="584"/>
    </location>
</feature>
<dbReference type="Pfam" id="PF21405">
    <property type="entry name" value="AMG1_II"/>
    <property type="match status" value="1"/>
</dbReference>
<dbReference type="Proteomes" id="UP000075920">
    <property type="component" value="Unassembled WGS sequence"/>
</dbReference>
<accession>A0A182WJR6</accession>
<evidence type="ECO:0000259" key="14">
    <source>
        <dbReference type="Pfam" id="PF02878"/>
    </source>
</evidence>
<evidence type="ECO:0000256" key="7">
    <source>
        <dbReference type="ARBA" id="ARBA00022723"/>
    </source>
</evidence>
<dbReference type="InterPro" id="IPR016066">
    <property type="entry name" value="A-D-PHexomutase_CS"/>
</dbReference>
<keyword evidence="20" id="KW-1185">Reference proteome</keyword>
<dbReference type="GO" id="GO:0071555">
    <property type="term" value="P:cell wall organization"/>
    <property type="evidence" value="ECO:0007669"/>
    <property type="project" value="UniProtKB-KW"/>
</dbReference>
<dbReference type="InterPro" id="IPR005843">
    <property type="entry name" value="A-D-PHexomutase_C"/>
</dbReference>
<dbReference type="SUPFAM" id="SSF53738">
    <property type="entry name" value="Phosphoglucomutase, first 3 domains"/>
    <property type="match status" value="3"/>
</dbReference>
<proteinExistence type="inferred from homology"/>